<dbReference type="Proteomes" id="UP000499080">
    <property type="component" value="Unassembled WGS sequence"/>
</dbReference>
<evidence type="ECO:0000256" key="1">
    <source>
        <dbReference type="SAM" id="MobiDB-lite"/>
    </source>
</evidence>
<gene>
    <name evidence="2" type="ORF">AVEN_203179_1</name>
</gene>
<dbReference type="EMBL" id="BGPR01000193">
    <property type="protein sequence ID" value="GBM03608.1"/>
    <property type="molecule type" value="Genomic_DNA"/>
</dbReference>
<dbReference type="AlphaFoldDB" id="A0A4Y2CIM7"/>
<comment type="caution">
    <text evidence="2">The sequence shown here is derived from an EMBL/GenBank/DDBJ whole genome shotgun (WGS) entry which is preliminary data.</text>
</comment>
<sequence>MCAVNGGSLIISHPGWKKRTSSTSRGLDNQFTTSFLAQRRVLSVSKQINNLINVAADEGENIENTSCFGSESRCLVACYGSYMYNK</sequence>
<protein>
    <submittedName>
        <fullName evidence="2">Uncharacterized protein</fullName>
    </submittedName>
</protein>
<reference evidence="2 3" key="1">
    <citation type="journal article" date="2019" name="Sci. Rep.">
        <title>Orb-weaving spider Araneus ventricosus genome elucidates the spidroin gene catalogue.</title>
        <authorList>
            <person name="Kono N."/>
            <person name="Nakamura H."/>
            <person name="Ohtoshi R."/>
            <person name="Moran D.A.P."/>
            <person name="Shinohara A."/>
            <person name="Yoshida Y."/>
            <person name="Fujiwara M."/>
            <person name="Mori M."/>
            <person name="Tomita M."/>
            <person name="Arakawa K."/>
        </authorList>
    </citation>
    <scope>NUCLEOTIDE SEQUENCE [LARGE SCALE GENOMIC DNA]</scope>
</reference>
<name>A0A4Y2CIM7_ARAVE</name>
<feature type="region of interest" description="Disordered" evidence="1">
    <location>
        <begin position="1"/>
        <end position="25"/>
    </location>
</feature>
<organism evidence="2 3">
    <name type="scientific">Araneus ventricosus</name>
    <name type="common">Orbweaver spider</name>
    <name type="synonym">Epeira ventricosa</name>
    <dbReference type="NCBI Taxonomy" id="182803"/>
    <lineage>
        <taxon>Eukaryota</taxon>
        <taxon>Metazoa</taxon>
        <taxon>Ecdysozoa</taxon>
        <taxon>Arthropoda</taxon>
        <taxon>Chelicerata</taxon>
        <taxon>Arachnida</taxon>
        <taxon>Araneae</taxon>
        <taxon>Araneomorphae</taxon>
        <taxon>Entelegynae</taxon>
        <taxon>Araneoidea</taxon>
        <taxon>Araneidae</taxon>
        <taxon>Araneus</taxon>
    </lineage>
</organism>
<proteinExistence type="predicted"/>
<keyword evidence="3" id="KW-1185">Reference proteome</keyword>
<evidence type="ECO:0000313" key="3">
    <source>
        <dbReference type="Proteomes" id="UP000499080"/>
    </source>
</evidence>
<accession>A0A4Y2CIM7</accession>
<evidence type="ECO:0000313" key="2">
    <source>
        <dbReference type="EMBL" id="GBM03608.1"/>
    </source>
</evidence>